<dbReference type="KEGG" id="dai:Desaci_4120"/>
<dbReference type="STRING" id="646529.Desaci_4120"/>
<evidence type="ECO:0000313" key="2">
    <source>
        <dbReference type="Proteomes" id="UP000002892"/>
    </source>
</evidence>
<name>I4DB08_DESAJ</name>
<keyword evidence="2" id="KW-1185">Reference proteome</keyword>
<organism evidence="1 2">
    <name type="scientific">Desulfosporosinus acidiphilus (strain DSM 22704 / JCM 16185 / SJ4)</name>
    <dbReference type="NCBI Taxonomy" id="646529"/>
    <lineage>
        <taxon>Bacteria</taxon>
        <taxon>Bacillati</taxon>
        <taxon>Bacillota</taxon>
        <taxon>Clostridia</taxon>
        <taxon>Eubacteriales</taxon>
        <taxon>Desulfitobacteriaceae</taxon>
        <taxon>Desulfosporosinus</taxon>
    </lineage>
</organism>
<sequence length="56" mass="6577">MAQHPVTSMTPNYRKVQTIDGTIFELLAENELIIYARKAPQFLRCFSCMWETKLIK</sequence>
<evidence type="ECO:0000313" key="1">
    <source>
        <dbReference type="EMBL" id="AFM42982.1"/>
    </source>
</evidence>
<gene>
    <name evidence="1" type="ordered locus">Desaci_4120</name>
</gene>
<dbReference type="EMBL" id="CP003639">
    <property type="protein sequence ID" value="AFM42982.1"/>
    <property type="molecule type" value="Genomic_DNA"/>
</dbReference>
<reference evidence="1 2" key="1">
    <citation type="journal article" date="2012" name="J. Bacteriol.">
        <title>Complete genome sequences of Desulfosporosinus orientis DSM765T, Desulfosporosinus youngiae DSM17734T, Desulfosporosinus meridiei DSM13257T, and Desulfosporosinus acidiphilus DSM22704T.</title>
        <authorList>
            <person name="Pester M."/>
            <person name="Brambilla E."/>
            <person name="Alazard D."/>
            <person name="Rattei T."/>
            <person name="Weinmaier T."/>
            <person name="Han J."/>
            <person name="Lucas S."/>
            <person name="Lapidus A."/>
            <person name="Cheng J.F."/>
            <person name="Goodwin L."/>
            <person name="Pitluck S."/>
            <person name="Peters L."/>
            <person name="Ovchinnikova G."/>
            <person name="Teshima H."/>
            <person name="Detter J.C."/>
            <person name="Han C.S."/>
            <person name="Tapia R."/>
            <person name="Land M.L."/>
            <person name="Hauser L."/>
            <person name="Kyrpides N.C."/>
            <person name="Ivanova N.N."/>
            <person name="Pagani I."/>
            <person name="Huntmann M."/>
            <person name="Wei C.L."/>
            <person name="Davenport K.W."/>
            <person name="Daligault H."/>
            <person name="Chain P.S."/>
            <person name="Chen A."/>
            <person name="Mavromatis K."/>
            <person name="Markowitz V."/>
            <person name="Szeto E."/>
            <person name="Mikhailova N."/>
            <person name="Pati A."/>
            <person name="Wagner M."/>
            <person name="Woyke T."/>
            <person name="Ollivier B."/>
            <person name="Klenk H.P."/>
            <person name="Spring S."/>
            <person name="Loy A."/>
        </authorList>
    </citation>
    <scope>NUCLEOTIDE SEQUENCE [LARGE SCALE GENOMIC DNA]</scope>
    <source>
        <strain evidence="2">DSM 22704 / JCM 16185 / SJ4</strain>
    </source>
</reference>
<dbReference type="Proteomes" id="UP000002892">
    <property type="component" value="Chromosome"/>
</dbReference>
<accession>I4DB08</accession>
<protein>
    <submittedName>
        <fullName evidence="1">Uncharacterized protein</fullName>
    </submittedName>
</protein>
<dbReference type="AlphaFoldDB" id="I4DB08"/>
<dbReference type="HOGENOM" id="CLU_3006728_0_0_9"/>
<proteinExistence type="predicted"/>